<dbReference type="Gene3D" id="3.40.50.1820">
    <property type="entry name" value="alpha/beta hydrolase"/>
    <property type="match status" value="1"/>
</dbReference>
<dbReference type="InterPro" id="IPR002018">
    <property type="entry name" value="CarbesteraseB"/>
</dbReference>
<sequence>MKELNEEIVGIYHEKREEDGCETPDEEPKKVKGLMGKGSFESLRQAIAAGIKHQHKKSWRERLSSSFSRNGLIIVKVSVFLFLLTATAIITILSVKESQTKMEENNAFEDFLPVNGNTVIAYTSCGPVQGWVEDGGFAFRGIPYALPPVEELRWKPPVPLQRLEYCWNETLITKRKGSSPNSCWQTYRNGSLDGSEDCLTVDVFTPRSKRNGQRPPVVVLISAETLGGGGGKGFISPQLLSPKLAKAAGIVFVRVRFRLGVLGFFRATALSKSVHPPHSGNYGLTDVHTALQWVNLNAASFGADPHSITVLGHRAGATLVLSLMASKRASNLFSRVWLSGPAVAFPSAEEDDLLDAERQGDMLVESLECTENFLGNNQNINSATCMQEVDSEDLLDTVPEDWKWRPVDLPVRDENSSLLHNWLTIDGEFLTEDPLASWHRHGLHIPLVIGTTSHGEATPELRQRNDWTDLKIVEDHINQSVVGEMGLTEEALKLYSANQQLHLLWNESLQSVMPLVHITSMITDIRSICPLIDFARSASRFARKVPIYLYIMASQPEEAGAIGATVEAEDKPDLASAVVGPGADLLEILTHPLESHNQSSSIGRMFYTYVMHGPSSPNLKKSYTEWDSMEKVGSWPDSKMPRWVTLVKSDGRVEPVSNYPN</sequence>
<keyword evidence="1" id="KW-0325">Glycoprotein</keyword>
<keyword evidence="2" id="KW-1133">Transmembrane helix</keyword>
<keyword evidence="5" id="KW-1185">Reference proteome</keyword>
<evidence type="ECO:0000313" key="5">
    <source>
        <dbReference type="Proteomes" id="UP000792457"/>
    </source>
</evidence>
<keyword evidence="2" id="KW-0472">Membrane</keyword>
<reference evidence="4" key="1">
    <citation type="submission" date="2013-04" db="EMBL/GenBank/DDBJ databases">
        <authorList>
            <person name="Qu J."/>
            <person name="Murali S.C."/>
            <person name="Bandaranaike D."/>
            <person name="Bellair M."/>
            <person name="Blankenburg K."/>
            <person name="Chao H."/>
            <person name="Dinh H."/>
            <person name="Doddapaneni H."/>
            <person name="Downs B."/>
            <person name="Dugan-Rocha S."/>
            <person name="Elkadiri S."/>
            <person name="Gnanaolivu R.D."/>
            <person name="Hernandez B."/>
            <person name="Javaid M."/>
            <person name="Jayaseelan J.C."/>
            <person name="Lee S."/>
            <person name="Li M."/>
            <person name="Ming W."/>
            <person name="Munidasa M."/>
            <person name="Muniz J."/>
            <person name="Nguyen L."/>
            <person name="Ongeri F."/>
            <person name="Osuji N."/>
            <person name="Pu L.-L."/>
            <person name="Puazo M."/>
            <person name="Qu C."/>
            <person name="Quiroz J."/>
            <person name="Raj R."/>
            <person name="Weissenberger G."/>
            <person name="Xin Y."/>
            <person name="Zou X."/>
            <person name="Han Y."/>
            <person name="Richards S."/>
            <person name="Worley K."/>
            <person name="Muzny D."/>
            <person name="Gibbs R."/>
        </authorList>
    </citation>
    <scope>NUCLEOTIDE SEQUENCE</scope>
    <source>
        <strain evidence="4">Sampled in the wild</strain>
    </source>
</reference>
<dbReference type="InterPro" id="IPR050309">
    <property type="entry name" value="Type-B_Carboxylest/Lipase"/>
</dbReference>
<organism evidence="4 5">
    <name type="scientific">Ladona fulva</name>
    <name type="common">Scarce chaser dragonfly</name>
    <name type="synonym">Libellula fulva</name>
    <dbReference type="NCBI Taxonomy" id="123851"/>
    <lineage>
        <taxon>Eukaryota</taxon>
        <taxon>Metazoa</taxon>
        <taxon>Ecdysozoa</taxon>
        <taxon>Arthropoda</taxon>
        <taxon>Hexapoda</taxon>
        <taxon>Insecta</taxon>
        <taxon>Pterygota</taxon>
        <taxon>Palaeoptera</taxon>
        <taxon>Odonata</taxon>
        <taxon>Epiprocta</taxon>
        <taxon>Anisoptera</taxon>
        <taxon>Libelluloidea</taxon>
        <taxon>Libellulidae</taxon>
        <taxon>Ladona</taxon>
    </lineage>
</organism>
<feature type="domain" description="Carboxylesterase type B" evidence="3">
    <location>
        <begin position="120"/>
        <end position="629"/>
    </location>
</feature>
<evidence type="ECO:0000259" key="3">
    <source>
        <dbReference type="Pfam" id="PF00135"/>
    </source>
</evidence>
<evidence type="ECO:0000313" key="4">
    <source>
        <dbReference type="EMBL" id="KAG8225731.1"/>
    </source>
</evidence>
<dbReference type="Proteomes" id="UP000792457">
    <property type="component" value="Unassembled WGS sequence"/>
</dbReference>
<gene>
    <name evidence="4" type="ORF">J437_LFUL006826</name>
</gene>
<dbReference type="InterPro" id="IPR029058">
    <property type="entry name" value="AB_hydrolase_fold"/>
</dbReference>
<comment type="caution">
    <text evidence="4">The sequence shown here is derived from an EMBL/GenBank/DDBJ whole genome shotgun (WGS) entry which is preliminary data.</text>
</comment>
<evidence type="ECO:0000256" key="2">
    <source>
        <dbReference type="SAM" id="Phobius"/>
    </source>
</evidence>
<dbReference type="OrthoDB" id="408631at2759"/>
<feature type="transmembrane region" description="Helical" evidence="2">
    <location>
        <begin position="72"/>
        <end position="95"/>
    </location>
</feature>
<dbReference type="InterPro" id="IPR019819">
    <property type="entry name" value="Carboxylesterase_B_CS"/>
</dbReference>
<dbReference type="EMBL" id="KZ308250">
    <property type="protein sequence ID" value="KAG8225731.1"/>
    <property type="molecule type" value="Genomic_DNA"/>
</dbReference>
<dbReference type="Pfam" id="PF00135">
    <property type="entry name" value="COesterase"/>
    <property type="match status" value="1"/>
</dbReference>
<accession>A0A8K0K0P2</accession>
<dbReference type="PANTHER" id="PTHR11559">
    <property type="entry name" value="CARBOXYLESTERASE"/>
    <property type="match status" value="1"/>
</dbReference>
<protein>
    <recommendedName>
        <fullName evidence="3">Carboxylesterase type B domain-containing protein</fullName>
    </recommendedName>
</protein>
<reference evidence="4" key="2">
    <citation type="submission" date="2017-10" db="EMBL/GenBank/DDBJ databases">
        <title>Ladona fulva Genome sequencing and assembly.</title>
        <authorList>
            <person name="Murali S."/>
            <person name="Richards S."/>
            <person name="Bandaranaike D."/>
            <person name="Bellair M."/>
            <person name="Blankenburg K."/>
            <person name="Chao H."/>
            <person name="Dinh H."/>
            <person name="Doddapaneni H."/>
            <person name="Dugan-Rocha S."/>
            <person name="Elkadiri S."/>
            <person name="Gnanaolivu R."/>
            <person name="Hernandez B."/>
            <person name="Skinner E."/>
            <person name="Javaid M."/>
            <person name="Lee S."/>
            <person name="Li M."/>
            <person name="Ming W."/>
            <person name="Munidasa M."/>
            <person name="Muniz J."/>
            <person name="Nguyen L."/>
            <person name="Hughes D."/>
            <person name="Osuji N."/>
            <person name="Pu L.-L."/>
            <person name="Puazo M."/>
            <person name="Qu C."/>
            <person name="Quiroz J."/>
            <person name="Raj R."/>
            <person name="Weissenberger G."/>
            <person name="Xin Y."/>
            <person name="Zou X."/>
            <person name="Han Y."/>
            <person name="Worley K."/>
            <person name="Muzny D."/>
            <person name="Gibbs R."/>
        </authorList>
    </citation>
    <scope>NUCLEOTIDE SEQUENCE</scope>
    <source>
        <strain evidence="4">Sampled in the wild</strain>
    </source>
</reference>
<dbReference type="AlphaFoldDB" id="A0A8K0K0P2"/>
<proteinExistence type="predicted"/>
<dbReference type="SUPFAM" id="SSF53474">
    <property type="entry name" value="alpha/beta-Hydrolases"/>
    <property type="match status" value="1"/>
</dbReference>
<evidence type="ECO:0000256" key="1">
    <source>
        <dbReference type="ARBA" id="ARBA00023180"/>
    </source>
</evidence>
<keyword evidence="2" id="KW-0812">Transmembrane</keyword>
<name>A0A8K0K0P2_LADFU</name>
<dbReference type="PROSITE" id="PS00941">
    <property type="entry name" value="CARBOXYLESTERASE_B_2"/>
    <property type="match status" value="1"/>
</dbReference>